<gene>
    <name evidence="3" type="ORF">U9M48_034631</name>
</gene>
<reference evidence="3 4" key="1">
    <citation type="submission" date="2024-02" db="EMBL/GenBank/DDBJ databases">
        <title>High-quality chromosome-scale genome assembly of Pensacola bahiagrass (Paspalum notatum Flugge var. saurae).</title>
        <authorList>
            <person name="Vega J.M."/>
            <person name="Podio M."/>
            <person name="Orjuela J."/>
            <person name="Siena L.A."/>
            <person name="Pessino S.C."/>
            <person name="Combes M.C."/>
            <person name="Mariac C."/>
            <person name="Albertini E."/>
            <person name="Pupilli F."/>
            <person name="Ortiz J.P.A."/>
            <person name="Leblanc O."/>
        </authorList>
    </citation>
    <scope>NUCLEOTIDE SEQUENCE [LARGE SCALE GENOMIC DNA]</scope>
    <source>
        <strain evidence="3">R1</strain>
        <tissue evidence="3">Leaf</tissue>
    </source>
</reference>
<dbReference type="InterPro" id="IPR013103">
    <property type="entry name" value="RVT_2"/>
</dbReference>
<dbReference type="AlphaFoldDB" id="A0AAQ3X6X3"/>
<sequence>MSLGLHQASPAPNGTPPTASGASKSAPSPHASPAAVSPTPGIEFVSPPAEPEEDLNADHDDEAPLRFRAIDTVIGPALPPGLAPWVLDEELMFTTADEPVMIAEAEREECRRQAMREEMKSIEVNGSWEPATLPAGHRAIGLKWVFKVKRDEHGNVVRHKAGYIQRAAVDFDEVFALVARMESVRALLALAAHQRWEVHHMDVKSTFLNGDLKEQVLVAQPRGFVIDGGSNKVLRLCKALYGLWQAPRARNAKLDAALAQLGFQRSSSEHGMYTQIASFKQEMKSIFSMSDLGLLSYYLGIEVRQGTDGISLCQTAYAKKLLDRCGMADCNASKTPMVERLKLSKHSISPAVNSTEYRRVIGALCYLVHTRPDLAYSVGYLSRFMEEPHQDHNAAVKQVLRYVAGTCGYGVHYKRQEEGQA</sequence>
<proteinExistence type="predicted"/>
<accession>A0AAQ3X6X3</accession>
<dbReference type="Pfam" id="PF07727">
    <property type="entry name" value="RVT_2"/>
    <property type="match status" value="1"/>
</dbReference>
<feature type="domain" description="Reverse transcriptase Ty1/copia-type" evidence="2">
    <location>
        <begin position="127"/>
        <end position="275"/>
    </location>
</feature>
<dbReference type="PANTHER" id="PTHR11439:SF515">
    <property type="entry name" value="GAG-POL POLYPROTEIN"/>
    <property type="match status" value="1"/>
</dbReference>
<organism evidence="3 4">
    <name type="scientific">Paspalum notatum var. saurae</name>
    <dbReference type="NCBI Taxonomy" id="547442"/>
    <lineage>
        <taxon>Eukaryota</taxon>
        <taxon>Viridiplantae</taxon>
        <taxon>Streptophyta</taxon>
        <taxon>Embryophyta</taxon>
        <taxon>Tracheophyta</taxon>
        <taxon>Spermatophyta</taxon>
        <taxon>Magnoliopsida</taxon>
        <taxon>Liliopsida</taxon>
        <taxon>Poales</taxon>
        <taxon>Poaceae</taxon>
        <taxon>PACMAD clade</taxon>
        <taxon>Panicoideae</taxon>
        <taxon>Andropogonodae</taxon>
        <taxon>Paspaleae</taxon>
        <taxon>Paspalinae</taxon>
        <taxon>Paspalum</taxon>
    </lineage>
</organism>
<dbReference type="InterPro" id="IPR043502">
    <property type="entry name" value="DNA/RNA_pol_sf"/>
</dbReference>
<dbReference type="PANTHER" id="PTHR11439">
    <property type="entry name" value="GAG-POL-RELATED RETROTRANSPOSON"/>
    <property type="match status" value="1"/>
</dbReference>
<evidence type="ECO:0000313" key="3">
    <source>
        <dbReference type="EMBL" id="WVZ88078.1"/>
    </source>
</evidence>
<protein>
    <recommendedName>
        <fullName evidence="2">Reverse transcriptase Ty1/copia-type domain-containing protein</fullName>
    </recommendedName>
</protein>
<feature type="compositionally biased region" description="Low complexity" evidence="1">
    <location>
        <begin position="16"/>
        <end position="40"/>
    </location>
</feature>
<evidence type="ECO:0000313" key="4">
    <source>
        <dbReference type="Proteomes" id="UP001341281"/>
    </source>
</evidence>
<keyword evidence="4" id="KW-1185">Reference proteome</keyword>
<name>A0AAQ3X6X3_PASNO</name>
<dbReference type="EMBL" id="CP144752">
    <property type="protein sequence ID" value="WVZ88078.1"/>
    <property type="molecule type" value="Genomic_DNA"/>
</dbReference>
<evidence type="ECO:0000256" key="1">
    <source>
        <dbReference type="SAM" id="MobiDB-lite"/>
    </source>
</evidence>
<dbReference type="Proteomes" id="UP001341281">
    <property type="component" value="Chromosome 08"/>
</dbReference>
<evidence type="ECO:0000259" key="2">
    <source>
        <dbReference type="Pfam" id="PF07727"/>
    </source>
</evidence>
<dbReference type="SUPFAM" id="SSF56672">
    <property type="entry name" value="DNA/RNA polymerases"/>
    <property type="match status" value="1"/>
</dbReference>
<feature type="region of interest" description="Disordered" evidence="1">
    <location>
        <begin position="1"/>
        <end position="57"/>
    </location>
</feature>